<evidence type="ECO:0000256" key="1">
    <source>
        <dbReference type="ARBA" id="ARBA00004477"/>
    </source>
</evidence>
<dbReference type="EMBL" id="CABVLU010000002">
    <property type="protein sequence ID" value="VVT49771.1"/>
    <property type="molecule type" value="Genomic_DNA"/>
</dbReference>
<feature type="transmembrane region" description="Helical" evidence="13">
    <location>
        <begin position="186"/>
        <end position="209"/>
    </location>
</feature>
<feature type="transmembrane region" description="Helical" evidence="13">
    <location>
        <begin position="425"/>
        <end position="445"/>
    </location>
</feature>
<dbReference type="RefSeq" id="XP_031853045.1">
    <property type="nucleotide sequence ID" value="XM_031997154.1"/>
</dbReference>
<dbReference type="GO" id="GO:0005789">
    <property type="term" value="C:endoplasmic reticulum membrane"/>
    <property type="evidence" value="ECO:0007669"/>
    <property type="project" value="UniProtKB-SubCell"/>
</dbReference>
<evidence type="ECO:0000256" key="3">
    <source>
        <dbReference type="ARBA" id="ARBA00022679"/>
    </source>
</evidence>
<evidence type="ECO:0000313" key="14">
    <source>
        <dbReference type="EMBL" id="VVT49771.1"/>
    </source>
</evidence>
<dbReference type="Pfam" id="PF03062">
    <property type="entry name" value="MBOAT"/>
    <property type="match status" value="1"/>
</dbReference>
<dbReference type="InterPro" id="IPR004299">
    <property type="entry name" value="MBOAT_fam"/>
</dbReference>
<dbReference type="GO" id="GO:0008204">
    <property type="term" value="P:ergosterol metabolic process"/>
    <property type="evidence" value="ECO:0007669"/>
    <property type="project" value="TreeGrafter"/>
</dbReference>
<feature type="transmembrane region" description="Helical" evidence="13">
    <location>
        <begin position="80"/>
        <end position="99"/>
    </location>
</feature>
<keyword evidence="6 13" id="KW-1133">Transmembrane helix</keyword>
<dbReference type="GO" id="GO:0034737">
    <property type="term" value="F:ergosterol O-acyltransferase activity"/>
    <property type="evidence" value="ECO:0007669"/>
    <property type="project" value="TreeGrafter"/>
</dbReference>
<feature type="transmembrane region" description="Helical" evidence="13">
    <location>
        <begin position="301"/>
        <end position="322"/>
    </location>
</feature>
<keyword evidence="7 10" id="KW-0472">Membrane</keyword>
<keyword evidence="3 10" id="KW-0808">Transferase</keyword>
<dbReference type="PIRSF" id="PIRSF000439">
    <property type="entry name" value="Oat_ACAT_DAG_ARE"/>
    <property type="match status" value="1"/>
</dbReference>
<sequence length="500" mass="57681">MSKRTTVSSPSSSSSGYDSGPDPASPPPALIHATRSFLNQPAQKLISKDYFRRLYNAPKRTHRFKAIEFKPQATLLEASAGPFSGFFTLFWMIVALLILNSMRDTYARTHTLLGPHIINYLKKDLLKVALVDLQMYIATYFGVGLQLLVKHGIVSWTQTGWILQNVWQTIFLFYFMWVAEYMQFPWIARVFLLLHSLVLLMKQHSYAFFNGYLWSVLTQVKVIDTALKKDTSTLSLKDTKDLAEFRTFIAQELTQQDGPNFPDNISLKNYFEFSMFPTLVYRMAYPRTSSIRWGYVGEKTLATFGVFLLMIIVAENSLYPIAMEALSLRGLSTMEKVQRYPAILVDLIPPFVLMILLVFYIIWDAILNGIAELTRFADRGFYGAWWNCVTWDQFARDWNTPVHLFLLQHVYHSTISVFNVSKRTATLYTFLLSSCIHELVMFVIFKKLRGYLLCLQMCQLPLVAISRTRYLRDKKVLGNVIFWLGIMTGPSLMCSLYLTF</sequence>
<reference evidence="14 15" key="1">
    <citation type="submission" date="2019-09" db="EMBL/GenBank/DDBJ databases">
        <authorList>
            <person name="Brejova B."/>
        </authorList>
    </citation>
    <scope>NUCLEOTIDE SEQUENCE [LARGE SCALE GENOMIC DNA]</scope>
</reference>
<evidence type="ECO:0000256" key="13">
    <source>
        <dbReference type="SAM" id="Phobius"/>
    </source>
</evidence>
<dbReference type="InterPro" id="IPR014371">
    <property type="entry name" value="Oat_ACAT_DAG_ARE"/>
</dbReference>
<evidence type="ECO:0000256" key="4">
    <source>
        <dbReference type="ARBA" id="ARBA00022692"/>
    </source>
</evidence>
<keyword evidence="4 13" id="KW-0812">Transmembrane</keyword>
<evidence type="ECO:0000256" key="6">
    <source>
        <dbReference type="ARBA" id="ARBA00022989"/>
    </source>
</evidence>
<evidence type="ECO:0000256" key="2">
    <source>
        <dbReference type="ARBA" id="ARBA00009010"/>
    </source>
</evidence>
<evidence type="ECO:0000256" key="7">
    <source>
        <dbReference type="ARBA" id="ARBA00023136"/>
    </source>
</evidence>
<evidence type="ECO:0000313" key="15">
    <source>
        <dbReference type="Proteomes" id="UP000398389"/>
    </source>
</evidence>
<evidence type="ECO:0000256" key="9">
    <source>
        <dbReference type="ARBA" id="ARBA00023568"/>
    </source>
</evidence>
<keyword evidence="5 10" id="KW-0256">Endoplasmic reticulum</keyword>
<feature type="compositionally biased region" description="Low complexity" evidence="12">
    <location>
        <begin position="8"/>
        <end position="22"/>
    </location>
</feature>
<dbReference type="GeneID" id="43581254"/>
<feature type="transmembrane region" description="Helical" evidence="13">
    <location>
        <begin position="343"/>
        <end position="363"/>
    </location>
</feature>
<proteinExistence type="inferred from homology"/>
<dbReference type="OrthoDB" id="10039049at2759"/>
<dbReference type="PANTHER" id="PTHR10408">
    <property type="entry name" value="STEROL O-ACYLTRANSFERASE"/>
    <property type="match status" value="1"/>
</dbReference>
<name>A0A5E8BFZ6_9ASCO</name>
<evidence type="ECO:0000256" key="11">
    <source>
        <dbReference type="PIRSR" id="PIRSR000439-1"/>
    </source>
</evidence>
<feature type="active site" evidence="11">
    <location>
        <position position="437"/>
    </location>
</feature>
<keyword evidence="8 10" id="KW-0012">Acyltransferase</keyword>
<evidence type="ECO:0000256" key="10">
    <source>
        <dbReference type="PIRNR" id="PIRNR000439"/>
    </source>
</evidence>
<feature type="region of interest" description="Disordered" evidence="12">
    <location>
        <begin position="1"/>
        <end position="27"/>
    </location>
</feature>
<organism evidence="14 15">
    <name type="scientific">Magnusiomyces paraingens</name>
    <dbReference type="NCBI Taxonomy" id="2606893"/>
    <lineage>
        <taxon>Eukaryota</taxon>
        <taxon>Fungi</taxon>
        <taxon>Dikarya</taxon>
        <taxon>Ascomycota</taxon>
        <taxon>Saccharomycotina</taxon>
        <taxon>Dipodascomycetes</taxon>
        <taxon>Dipodascales</taxon>
        <taxon>Dipodascaceae</taxon>
        <taxon>Magnusiomyces</taxon>
    </lineage>
</organism>
<accession>A0A5E8BFZ6</accession>
<keyword evidence="15" id="KW-1185">Reference proteome</keyword>
<evidence type="ECO:0000256" key="5">
    <source>
        <dbReference type="ARBA" id="ARBA00022824"/>
    </source>
</evidence>
<dbReference type="Proteomes" id="UP000398389">
    <property type="component" value="Unassembled WGS sequence"/>
</dbReference>
<feature type="transmembrane region" description="Helical" evidence="13">
    <location>
        <begin position="476"/>
        <end position="498"/>
    </location>
</feature>
<evidence type="ECO:0000256" key="12">
    <source>
        <dbReference type="SAM" id="MobiDB-lite"/>
    </source>
</evidence>
<gene>
    <name evidence="14" type="ORF">SAPINGB_P002435</name>
</gene>
<dbReference type="PANTHER" id="PTHR10408:SF23">
    <property type="entry name" value="STEROL O-ACYLTRANSFERASE 1-RELATED"/>
    <property type="match status" value="1"/>
</dbReference>
<feature type="transmembrane region" description="Helical" evidence="13">
    <location>
        <begin position="128"/>
        <end position="149"/>
    </location>
</feature>
<comment type="function">
    <text evidence="9">Sterol O-acyltransferase that catalyzes the formation of stery esters.</text>
</comment>
<feature type="transmembrane region" description="Helical" evidence="13">
    <location>
        <begin position="161"/>
        <end position="179"/>
    </location>
</feature>
<comment type="subcellular location">
    <subcellularLocation>
        <location evidence="1 10">Endoplasmic reticulum membrane</location>
        <topology evidence="1 10">Multi-pass membrane protein</topology>
    </subcellularLocation>
</comment>
<dbReference type="AlphaFoldDB" id="A0A5E8BFZ6"/>
<protein>
    <recommendedName>
        <fullName evidence="10">O-acyltransferase</fullName>
    </recommendedName>
</protein>
<evidence type="ECO:0000256" key="8">
    <source>
        <dbReference type="ARBA" id="ARBA00023315"/>
    </source>
</evidence>
<comment type="similarity">
    <text evidence="2 10">Belongs to the membrane-bound acyltransferase family. Sterol o-acyltransferase subfamily.</text>
</comment>